<protein>
    <submittedName>
        <fullName evidence="2">Uncharacterized protein</fullName>
    </submittedName>
</protein>
<dbReference type="Proteomes" id="UP001552299">
    <property type="component" value="Unassembled WGS sequence"/>
</dbReference>
<gene>
    <name evidence="2" type="ORF">M5K25_008140</name>
</gene>
<feature type="compositionally biased region" description="Basic and acidic residues" evidence="1">
    <location>
        <begin position="26"/>
        <end position="47"/>
    </location>
</feature>
<organism evidence="2 3">
    <name type="scientific">Dendrobium thyrsiflorum</name>
    <name type="common">Pinecone-like raceme dendrobium</name>
    <name type="synonym">Orchid</name>
    <dbReference type="NCBI Taxonomy" id="117978"/>
    <lineage>
        <taxon>Eukaryota</taxon>
        <taxon>Viridiplantae</taxon>
        <taxon>Streptophyta</taxon>
        <taxon>Embryophyta</taxon>
        <taxon>Tracheophyta</taxon>
        <taxon>Spermatophyta</taxon>
        <taxon>Magnoliopsida</taxon>
        <taxon>Liliopsida</taxon>
        <taxon>Asparagales</taxon>
        <taxon>Orchidaceae</taxon>
        <taxon>Epidendroideae</taxon>
        <taxon>Malaxideae</taxon>
        <taxon>Dendrobiinae</taxon>
        <taxon>Dendrobium</taxon>
    </lineage>
</organism>
<comment type="caution">
    <text evidence="2">The sequence shown here is derived from an EMBL/GenBank/DDBJ whole genome shotgun (WGS) entry which is preliminary data.</text>
</comment>
<accession>A0ABD0V7Z0</accession>
<sequence length="121" mass="14223">MDGRFTIMEDMLKKLLEVKPNSMTSEAKETTGSHERGGNHKISREGENPEVEILEGDEMPPLEPLSRKEISIMYEWRGVEFVRRGEDFDRRGADFERRGDFEGLWFERRTEERDTWGAPPF</sequence>
<keyword evidence="3" id="KW-1185">Reference proteome</keyword>
<evidence type="ECO:0000256" key="1">
    <source>
        <dbReference type="SAM" id="MobiDB-lite"/>
    </source>
</evidence>
<feature type="region of interest" description="Disordered" evidence="1">
    <location>
        <begin position="18"/>
        <end position="62"/>
    </location>
</feature>
<evidence type="ECO:0000313" key="2">
    <source>
        <dbReference type="EMBL" id="KAL0921105.1"/>
    </source>
</evidence>
<dbReference type="EMBL" id="JANQDX010000007">
    <property type="protein sequence ID" value="KAL0921105.1"/>
    <property type="molecule type" value="Genomic_DNA"/>
</dbReference>
<name>A0ABD0V7Z0_DENTH</name>
<reference evidence="2 3" key="1">
    <citation type="journal article" date="2024" name="Plant Biotechnol. J.">
        <title>Dendrobium thyrsiflorum genome and its molecular insights into genes involved in important horticultural traits.</title>
        <authorList>
            <person name="Chen B."/>
            <person name="Wang J.Y."/>
            <person name="Zheng P.J."/>
            <person name="Li K.L."/>
            <person name="Liang Y.M."/>
            <person name="Chen X.F."/>
            <person name="Zhang C."/>
            <person name="Zhao X."/>
            <person name="He X."/>
            <person name="Zhang G.Q."/>
            <person name="Liu Z.J."/>
            <person name="Xu Q."/>
        </authorList>
    </citation>
    <scope>NUCLEOTIDE SEQUENCE [LARGE SCALE GENOMIC DNA]</scope>
    <source>
        <strain evidence="2">GZMU011</strain>
    </source>
</reference>
<proteinExistence type="predicted"/>
<evidence type="ECO:0000313" key="3">
    <source>
        <dbReference type="Proteomes" id="UP001552299"/>
    </source>
</evidence>
<dbReference type="AlphaFoldDB" id="A0ABD0V7Z0"/>
<feature type="compositionally biased region" description="Acidic residues" evidence="1">
    <location>
        <begin position="48"/>
        <end position="60"/>
    </location>
</feature>